<feature type="domain" description="HTH cro/C1-type" evidence="2">
    <location>
        <begin position="10"/>
        <end position="64"/>
    </location>
</feature>
<dbReference type="PROSITE" id="PS50943">
    <property type="entry name" value="HTH_CROC1"/>
    <property type="match status" value="1"/>
</dbReference>
<dbReference type="SMART" id="SM00530">
    <property type="entry name" value="HTH_XRE"/>
    <property type="match status" value="1"/>
</dbReference>
<comment type="caution">
    <text evidence="3">The sequence shown here is derived from an EMBL/GenBank/DDBJ whole genome shotgun (WGS) entry which is preliminary data.</text>
</comment>
<name>V8ATD2_9LACT</name>
<dbReference type="CDD" id="cd00093">
    <property type="entry name" value="HTH_XRE"/>
    <property type="match status" value="1"/>
</dbReference>
<dbReference type="GO" id="GO:0003677">
    <property type="term" value="F:DNA binding"/>
    <property type="evidence" value="ECO:0007669"/>
    <property type="project" value="UniProtKB-KW"/>
</dbReference>
<gene>
    <name evidence="3" type="ORF">N568_0102355</name>
</gene>
<evidence type="ECO:0000259" key="2">
    <source>
        <dbReference type="PROSITE" id="PS50943"/>
    </source>
</evidence>
<protein>
    <submittedName>
        <fullName evidence="3">Transcriptional regulator</fullName>
    </submittedName>
</protein>
<dbReference type="PANTHER" id="PTHR46558:SF3">
    <property type="entry name" value="TRANSCRIPTIONAL REGULATOR"/>
    <property type="match status" value="1"/>
</dbReference>
<accession>V8ATD2</accession>
<dbReference type="Gene3D" id="1.10.260.40">
    <property type="entry name" value="lambda repressor-like DNA-binding domains"/>
    <property type="match status" value="1"/>
</dbReference>
<evidence type="ECO:0000256" key="1">
    <source>
        <dbReference type="ARBA" id="ARBA00023125"/>
    </source>
</evidence>
<evidence type="ECO:0000313" key="4">
    <source>
        <dbReference type="Proteomes" id="UP000018692"/>
    </source>
</evidence>
<dbReference type="PANTHER" id="PTHR46558">
    <property type="entry name" value="TRACRIPTIONAL REGULATORY PROTEIN-RELATED-RELATED"/>
    <property type="match status" value="1"/>
</dbReference>
<dbReference type="EMBL" id="AVFE01000005">
    <property type="protein sequence ID" value="ETD05411.1"/>
    <property type="molecule type" value="Genomic_DNA"/>
</dbReference>
<dbReference type="AlphaFoldDB" id="V8ATD2"/>
<reference evidence="3 4" key="1">
    <citation type="submission" date="2013-07" db="EMBL/GenBank/DDBJ databases">
        <title>Isolation of Lactococcus garvieae strain TRF1 from the fecal material of a timber rattlesnake.</title>
        <authorList>
            <person name="McLaughlin R.W."/>
            <person name="Cochran P.A."/>
            <person name="Dowd S.E."/>
        </authorList>
    </citation>
    <scope>NUCLEOTIDE SEQUENCE [LARGE SCALE GENOMIC DNA]</scope>
    <source>
        <strain evidence="3 4">TRF1</strain>
    </source>
</reference>
<proteinExistence type="predicted"/>
<keyword evidence="1" id="KW-0238">DNA-binding</keyword>
<dbReference type="Proteomes" id="UP000018692">
    <property type="component" value="Unassembled WGS sequence"/>
</dbReference>
<sequence>MGMEYFGEKLKAVRKSKGLTQLELAKRLNASKGAISAYEQGITYPSVDVLIKICDILDTSSDYLLGISDEVTIKMSGLSEKQMESFLEFVAIVEQANNIVEDKKS</sequence>
<dbReference type="PATRIC" id="fig|1380772.3.peg.460"/>
<dbReference type="InterPro" id="IPR010982">
    <property type="entry name" value="Lambda_DNA-bd_dom_sf"/>
</dbReference>
<dbReference type="SUPFAM" id="SSF47413">
    <property type="entry name" value="lambda repressor-like DNA-binding domains"/>
    <property type="match status" value="1"/>
</dbReference>
<dbReference type="InterPro" id="IPR001387">
    <property type="entry name" value="Cro/C1-type_HTH"/>
</dbReference>
<organism evidence="3 4">
    <name type="scientific">Lactococcus garvieae TRF1</name>
    <dbReference type="NCBI Taxonomy" id="1380772"/>
    <lineage>
        <taxon>Bacteria</taxon>
        <taxon>Bacillati</taxon>
        <taxon>Bacillota</taxon>
        <taxon>Bacilli</taxon>
        <taxon>Lactobacillales</taxon>
        <taxon>Streptococcaceae</taxon>
        <taxon>Lactococcus</taxon>
    </lineage>
</organism>
<dbReference type="Pfam" id="PF01381">
    <property type="entry name" value="HTH_3"/>
    <property type="match status" value="1"/>
</dbReference>
<evidence type="ECO:0000313" key="3">
    <source>
        <dbReference type="EMBL" id="ETD05411.1"/>
    </source>
</evidence>